<sequence length="653" mass="75979">MLAIAISDFSTTEEDIVSSSQEEFHTPPSARSAEEAPVSSSTLSELEDQNRVISSLRNQLQNQKDQLMYYINKESTRSKIVELSESCTLQASEESLPVNLALYRFCKQSGMKTKLQLLHDRMNQLDSDVSHSLKDHEFVLRKIINRLCEFVQEMSNGDFKDQFGRFINDPLHVNLFDKLLSATLSLRSKLEMFRNCCDRILIIEEKRNAIVDRVYSLPVEDRVNCNYLVGIQMEKVQLENEIRRISRHNDAKAPDRHRIRELNVIEKILHNLQWELNSSFLENEDCVDKMLKKINSEARVLLEMTKKQKQRFECESSKAKYPELNRVLLFINLASSEDKDLDRYGIKTYEEIQFFQKIKKEIETIKKIMKEESERNFRKAKKECEVLNSKVTEVLLDNSRTKLINKSLQAELNELKTEQTILINILTQERDAYKTQVEDLHATREAYAQLVDRQPNIIEMEREFFKEVGDRDARIMELEKIVSSQKEELNQLKSKLTEESVQSKSIDLSHPHTADSPDTKKLESEKPASNFPNNKVTSLSDNCCPNEPKKEKKLVKSEPFFPHYQCPKKTSYSELARKSTSSKKSLSNSLEISSEKELWTINRQSSDTVPEASSENISPMPSEEIKYKNEHTLYEMDEFEIYEDASIECLMLE</sequence>
<protein>
    <submittedName>
        <fullName evidence="3">Uncharacterized protein</fullName>
    </submittedName>
</protein>
<dbReference type="Proteomes" id="UP001152799">
    <property type="component" value="Chromosome 4"/>
</dbReference>
<proteinExistence type="predicted"/>
<gene>
    <name evidence="3" type="ORF">CEUTPL_LOCUS8730</name>
</gene>
<dbReference type="AlphaFoldDB" id="A0A9N9QFG8"/>
<name>A0A9N9QFG8_9CUCU</name>
<evidence type="ECO:0000313" key="3">
    <source>
        <dbReference type="EMBL" id="CAG9768183.1"/>
    </source>
</evidence>
<feature type="coiled-coil region" evidence="1">
    <location>
        <begin position="355"/>
        <end position="443"/>
    </location>
</feature>
<feature type="compositionally biased region" description="Polar residues" evidence="2">
    <location>
        <begin position="602"/>
        <end position="619"/>
    </location>
</feature>
<dbReference type="OrthoDB" id="6737266at2759"/>
<evidence type="ECO:0000313" key="4">
    <source>
        <dbReference type="Proteomes" id="UP001152799"/>
    </source>
</evidence>
<feature type="region of interest" description="Disordered" evidence="2">
    <location>
        <begin position="602"/>
        <end position="624"/>
    </location>
</feature>
<dbReference type="EMBL" id="OU892280">
    <property type="protein sequence ID" value="CAG9768183.1"/>
    <property type="molecule type" value="Genomic_DNA"/>
</dbReference>
<evidence type="ECO:0000256" key="1">
    <source>
        <dbReference type="SAM" id="Coils"/>
    </source>
</evidence>
<organism evidence="3 4">
    <name type="scientific">Ceutorhynchus assimilis</name>
    <name type="common">cabbage seed weevil</name>
    <dbReference type="NCBI Taxonomy" id="467358"/>
    <lineage>
        <taxon>Eukaryota</taxon>
        <taxon>Metazoa</taxon>
        <taxon>Ecdysozoa</taxon>
        <taxon>Arthropoda</taxon>
        <taxon>Hexapoda</taxon>
        <taxon>Insecta</taxon>
        <taxon>Pterygota</taxon>
        <taxon>Neoptera</taxon>
        <taxon>Endopterygota</taxon>
        <taxon>Coleoptera</taxon>
        <taxon>Polyphaga</taxon>
        <taxon>Cucujiformia</taxon>
        <taxon>Curculionidae</taxon>
        <taxon>Ceutorhynchinae</taxon>
        <taxon>Ceutorhynchus</taxon>
    </lineage>
</organism>
<evidence type="ECO:0000256" key="2">
    <source>
        <dbReference type="SAM" id="MobiDB-lite"/>
    </source>
</evidence>
<feature type="compositionally biased region" description="Polar residues" evidence="2">
    <location>
        <begin position="530"/>
        <end position="543"/>
    </location>
</feature>
<keyword evidence="4" id="KW-1185">Reference proteome</keyword>
<feature type="region of interest" description="Disordered" evidence="2">
    <location>
        <begin position="7"/>
        <end position="45"/>
    </location>
</feature>
<accession>A0A9N9QFG8</accession>
<feature type="compositionally biased region" description="Basic and acidic residues" evidence="2">
    <location>
        <begin position="507"/>
        <end position="526"/>
    </location>
</feature>
<reference evidence="3" key="1">
    <citation type="submission" date="2022-01" db="EMBL/GenBank/DDBJ databases">
        <authorList>
            <person name="King R."/>
        </authorList>
    </citation>
    <scope>NUCLEOTIDE SEQUENCE</scope>
</reference>
<feature type="region of interest" description="Disordered" evidence="2">
    <location>
        <begin position="493"/>
        <end position="552"/>
    </location>
</feature>
<keyword evidence="1" id="KW-0175">Coiled coil</keyword>